<dbReference type="Gene3D" id="1.10.238.10">
    <property type="entry name" value="EF-hand"/>
    <property type="match status" value="1"/>
</dbReference>
<feature type="region of interest" description="Disordered" evidence="1">
    <location>
        <begin position="177"/>
        <end position="198"/>
    </location>
</feature>
<protein>
    <recommendedName>
        <fullName evidence="2">EF-hand domain-containing protein</fullName>
    </recommendedName>
</protein>
<feature type="domain" description="EF-hand" evidence="2">
    <location>
        <begin position="208"/>
        <end position="243"/>
    </location>
</feature>
<evidence type="ECO:0000313" key="3">
    <source>
        <dbReference type="EMBL" id="CEO94657.1"/>
    </source>
</evidence>
<dbReference type="EMBL" id="CDSF01000001">
    <property type="protein sequence ID" value="CEO94657.1"/>
    <property type="molecule type" value="Genomic_DNA"/>
</dbReference>
<dbReference type="EMBL" id="OVEO01000001">
    <property type="protein sequence ID" value="SPQ93078.1"/>
    <property type="molecule type" value="Genomic_DNA"/>
</dbReference>
<keyword evidence="4" id="KW-0496">Mitochondrion</keyword>
<evidence type="ECO:0000313" key="5">
    <source>
        <dbReference type="Proteomes" id="UP000039324"/>
    </source>
</evidence>
<reference evidence="4 6" key="2">
    <citation type="submission" date="2018-03" db="EMBL/GenBank/DDBJ databases">
        <authorList>
            <person name="Fogelqvist J."/>
        </authorList>
    </citation>
    <scope>NUCLEOTIDE SEQUENCE [LARGE SCALE GENOMIC DNA]</scope>
</reference>
<accession>A0A0G4IHV6</accession>
<feature type="region of interest" description="Disordered" evidence="1">
    <location>
        <begin position="355"/>
        <end position="379"/>
    </location>
</feature>
<dbReference type="SUPFAM" id="SSF47473">
    <property type="entry name" value="EF-hand"/>
    <property type="match status" value="1"/>
</dbReference>
<dbReference type="PROSITE" id="PS50222">
    <property type="entry name" value="EF_HAND_2"/>
    <property type="match status" value="2"/>
</dbReference>
<feature type="domain" description="EF-hand" evidence="2">
    <location>
        <begin position="93"/>
        <end position="128"/>
    </location>
</feature>
<name>A0A0G4IHV6_PLABS</name>
<keyword evidence="5" id="KW-1185">Reference proteome</keyword>
<geneLocation type="mitochondrion" evidence="4"/>
<dbReference type="Proteomes" id="UP000290189">
    <property type="component" value="Unassembled WGS sequence"/>
</dbReference>
<dbReference type="STRING" id="37360.A0A0G4IHV6"/>
<sequence>MAHDNGISLHGLLPVRDASRPWYRTAPQLSFRATCRELGVRTAWYKGNPWKTEESMEFDEHSRVMAGRVKQWRAALRSWVASHGHGRYAVTKQARDEARALFQFSDTDGLGRLSAHALGRTFEMVGIPAGKPFLVRLLATISKTWYDDVNVDEFCRLLYSDMVAQRLANSGRERRWKGPNAKVKKTQPEATPEEIAGQARAEKRRRWVRRRQLSDLFALLDQSNKGRLERADVRRTLHMVGMHATDADVDSLLAKIGKASDSGVTVDEFITMMEDVGDAEETKKIADSTQDDIEATRRLDSAILENGAIRLPFTTICRAAQRRTLLDDALSRLAEITDRFQLTEIAEYSSDELRRRATMSAPAGGSERARDLLSRRPVS</sequence>
<dbReference type="Proteomes" id="UP000039324">
    <property type="component" value="Unassembled WGS sequence"/>
</dbReference>
<reference evidence="3 5" key="1">
    <citation type="submission" date="2015-02" db="EMBL/GenBank/DDBJ databases">
        <authorList>
            <person name="Chooi Y.-H."/>
        </authorList>
    </citation>
    <scope>NUCLEOTIDE SEQUENCE [LARGE SCALE GENOMIC DNA]</scope>
    <source>
        <strain evidence="3">E3</strain>
    </source>
</reference>
<dbReference type="Pfam" id="PF13499">
    <property type="entry name" value="EF-hand_7"/>
    <property type="match status" value="1"/>
</dbReference>
<dbReference type="InterPro" id="IPR011992">
    <property type="entry name" value="EF-hand-dom_pair"/>
</dbReference>
<dbReference type="AlphaFoldDB" id="A0A0G4IHV6"/>
<evidence type="ECO:0000313" key="6">
    <source>
        <dbReference type="Proteomes" id="UP000290189"/>
    </source>
</evidence>
<feature type="compositionally biased region" description="Basic and acidic residues" evidence="1">
    <location>
        <begin position="367"/>
        <end position="379"/>
    </location>
</feature>
<evidence type="ECO:0000313" key="4">
    <source>
        <dbReference type="EMBL" id="SPQ93078.1"/>
    </source>
</evidence>
<dbReference type="GO" id="GO:0005509">
    <property type="term" value="F:calcium ion binding"/>
    <property type="evidence" value="ECO:0007669"/>
    <property type="project" value="InterPro"/>
</dbReference>
<evidence type="ECO:0000256" key="1">
    <source>
        <dbReference type="SAM" id="MobiDB-lite"/>
    </source>
</evidence>
<evidence type="ECO:0000259" key="2">
    <source>
        <dbReference type="PROSITE" id="PS50222"/>
    </source>
</evidence>
<dbReference type="InterPro" id="IPR002048">
    <property type="entry name" value="EF_hand_dom"/>
</dbReference>
<gene>
    <name evidence="3" type="ORF">PBRA_000442</name>
    <name evidence="4" type="ORF">PLBR_LOCUS293</name>
</gene>
<proteinExistence type="predicted"/>
<organism evidence="3 5">
    <name type="scientific">Plasmodiophora brassicae</name>
    <name type="common">Clubroot disease agent</name>
    <dbReference type="NCBI Taxonomy" id="37360"/>
    <lineage>
        <taxon>Eukaryota</taxon>
        <taxon>Sar</taxon>
        <taxon>Rhizaria</taxon>
        <taxon>Endomyxa</taxon>
        <taxon>Phytomyxea</taxon>
        <taxon>Plasmodiophorida</taxon>
        <taxon>Plasmodiophoridae</taxon>
        <taxon>Plasmodiophora</taxon>
    </lineage>
</organism>